<evidence type="ECO:0008006" key="3">
    <source>
        <dbReference type="Google" id="ProtNLM"/>
    </source>
</evidence>
<reference evidence="2" key="1">
    <citation type="journal article" date="2019" name="Int. J. Syst. Evol. Microbiol.">
        <title>The Global Catalogue of Microorganisms (GCM) 10K type strain sequencing project: providing services to taxonomists for standard genome sequencing and annotation.</title>
        <authorList>
            <consortium name="The Broad Institute Genomics Platform"/>
            <consortium name="The Broad Institute Genome Sequencing Center for Infectious Disease"/>
            <person name="Wu L."/>
            <person name="Ma J."/>
        </authorList>
    </citation>
    <scope>NUCLEOTIDE SEQUENCE [LARGE SCALE GENOMIC DNA]</scope>
    <source>
        <strain evidence="2">CGMCC 4.7643</strain>
    </source>
</reference>
<dbReference type="Proteomes" id="UP001597419">
    <property type="component" value="Unassembled WGS sequence"/>
</dbReference>
<dbReference type="RefSeq" id="WP_345408457.1">
    <property type="nucleotide sequence ID" value="NZ_BAABHG010000028.1"/>
</dbReference>
<organism evidence="1 2">
    <name type="scientific">Amycolatopsis samaneae</name>
    <dbReference type="NCBI Taxonomy" id="664691"/>
    <lineage>
        <taxon>Bacteria</taxon>
        <taxon>Bacillati</taxon>
        <taxon>Actinomycetota</taxon>
        <taxon>Actinomycetes</taxon>
        <taxon>Pseudonocardiales</taxon>
        <taxon>Pseudonocardiaceae</taxon>
        <taxon>Amycolatopsis</taxon>
    </lineage>
</organism>
<sequence>MRRGEWARDPDALYEQSRRGAITVARLEQLGVPPRTSYRRCAPGQPWRRLLPGVLLLSSAEPTRRQLVEAALLYAGPDAVVTGAESCRRQGMRTLCDEERVHLLVPAGYKVGTVGSVVVERTTRMPEPVVRGELPLAPLGRAVLDECRRMRRTAPVAALLTEVVQRGKVSPSTLADELACGSSRGSAHPRSVLGKVLAGARSVAEVDAMRVWRLTGLPRPVWNVELRDSAGRYVAIPDAWCDEVGLAWEIDSLEFHYRREDYAATLERNARYAAAGVIVVQSLPGRLRTEPRRVAAELVAAYRAAAARQRPRVRVSAG</sequence>
<keyword evidence="2" id="KW-1185">Reference proteome</keyword>
<name>A0ABW5GPP6_9PSEU</name>
<evidence type="ECO:0000313" key="1">
    <source>
        <dbReference type="EMBL" id="MFD2462744.1"/>
    </source>
</evidence>
<evidence type="ECO:0000313" key="2">
    <source>
        <dbReference type="Proteomes" id="UP001597419"/>
    </source>
</evidence>
<protein>
    <recommendedName>
        <fullName evidence="3">Transcriptional regulator, AbiEi antitoxin, Type IV TA system</fullName>
    </recommendedName>
</protein>
<gene>
    <name evidence="1" type="ORF">ACFSYJ_29325</name>
</gene>
<accession>A0ABW5GPP6</accession>
<proteinExistence type="predicted"/>
<dbReference type="EMBL" id="JBHUKU010000019">
    <property type="protein sequence ID" value="MFD2462744.1"/>
    <property type="molecule type" value="Genomic_DNA"/>
</dbReference>
<comment type="caution">
    <text evidence="1">The sequence shown here is derived from an EMBL/GenBank/DDBJ whole genome shotgun (WGS) entry which is preliminary data.</text>
</comment>